<protein>
    <submittedName>
        <fullName evidence="5">Iron-containing alcohol dehydrogenase</fullName>
    </submittedName>
</protein>
<evidence type="ECO:0000256" key="1">
    <source>
        <dbReference type="ARBA" id="ARBA00007358"/>
    </source>
</evidence>
<dbReference type="CDD" id="cd14862">
    <property type="entry name" value="Fe-ADH-like"/>
    <property type="match status" value="1"/>
</dbReference>
<dbReference type="OrthoDB" id="9815791at2"/>
<dbReference type="AlphaFoldDB" id="A0A398E2N9"/>
<dbReference type="InterPro" id="IPR018211">
    <property type="entry name" value="ADH_Fe_CS"/>
</dbReference>
<proteinExistence type="inferred from homology"/>
<dbReference type="Gene3D" id="1.20.1090.10">
    <property type="entry name" value="Dehydroquinate synthase-like - alpha domain"/>
    <property type="match status" value="1"/>
</dbReference>
<dbReference type="GO" id="GO:0046872">
    <property type="term" value="F:metal ion binding"/>
    <property type="evidence" value="ECO:0007669"/>
    <property type="project" value="InterPro"/>
</dbReference>
<sequence length="391" mass="42379">MWNFSCPLIVYGDNSLDYLAQVKGKKAFIVTDKNILKLGLIKPVTDKLDEAKIQWEIFDDVEPEPSLTTIKKGGVAVGKYQPDWVIGIGGGSCMDAAKAIILLLARPELEPESLSVLEEFNFRTKARLMAIPTTSGTGSEATWAIVLTDTKDNRKLGLGSTECMPDVAILDPVMVMGMPPQITADTGMDVICHAIEGYTSVWGTSMTLGPGLIATRLTLEYLARAYKDGGDLEARKEMMNAATMGGMSFGNSMAGLAHSTGHALGAIFHVPHGRAVGLFLPYTMEYLINESAETTAKYAEIARYCRVASSGSDKECALALVARIRALAGELGQPLSVKDCGVGQAEYEKEIPRLIERALNEVMTMTVTRIPGEEDLGRIFKYAYEGKSIDF</sequence>
<dbReference type="InterPro" id="IPR039697">
    <property type="entry name" value="Alcohol_dehydrogenase_Fe"/>
</dbReference>
<dbReference type="Proteomes" id="UP000266113">
    <property type="component" value="Unassembled WGS sequence"/>
</dbReference>
<evidence type="ECO:0000256" key="2">
    <source>
        <dbReference type="ARBA" id="ARBA00023002"/>
    </source>
</evidence>
<dbReference type="GO" id="GO:0004022">
    <property type="term" value="F:alcohol dehydrogenase (NAD+) activity"/>
    <property type="evidence" value="ECO:0007669"/>
    <property type="project" value="TreeGrafter"/>
</dbReference>
<keyword evidence="2" id="KW-0560">Oxidoreductase</keyword>
<dbReference type="Gene3D" id="3.40.50.1970">
    <property type="match status" value="1"/>
</dbReference>
<reference evidence="5 6" key="1">
    <citation type="submission" date="2018-09" db="EMBL/GenBank/DDBJ databases">
        <title>Discovery and Ecogenomic Context for Candidatus Cryosericales, a Global Caldiserica Order Active in Thawing Permafrost.</title>
        <authorList>
            <person name="Martinez M.A."/>
            <person name="Woodcroft B.J."/>
            <person name="Ignacio Espinoza J.C."/>
            <person name="Zayed A."/>
            <person name="Singleton C.M."/>
            <person name="Boyd J."/>
            <person name="Li Y.-F."/>
            <person name="Purvine S."/>
            <person name="Maughan H."/>
            <person name="Hodgkins S.B."/>
            <person name="Anderson D."/>
            <person name="Sederholm M."/>
            <person name="Temperton B."/>
            <person name="Saleska S.R."/>
            <person name="Tyson G.W."/>
            <person name="Rich V.I."/>
        </authorList>
    </citation>
    <scope>NUCLEOTIDE SEQUENCE [LARGE SCALE GENOMIC DNA]</scope>
    <source>
        <strain evidence="5 6">SMC1</strain>
    </source>
</reference>
<dbReference type="InterPro" id="IPR001670">
    <property type="entry name" value="ADH_Fe/GldA"/>
</dbReference>
<evidence type="ECO:0000259" key="3">
    <source>
        <dbReference type="Pfam" id="PF00465"/>
    </source>
</evidence>
<gene>
    <name evidence="5" type="ORF">SMC1_04340</name>
</gene>
<dbReference type="FunFam" id="3.40.50.1970:FF:000003">
    <property type="entry name" value="Alcohol dehydrogenase, iron-containing"/>
    <property type="match status" value="1"/>
</dbReference>
<dbReference type="InterPro" id="IPR056798">
    <property type="entry name" value="ADH_Fe_C"/>
</dbReference>
<evidence type="ECO:0000313" key="5">
    <source>
        <dbReference type="EMBL" id="RIE16891.1"/>
    </source>
</evidence>
<dbReference type="Pfam" id="PF00465">
    <property type="entry name" value="Fe-ADH"/>
    <property type="match status" value="1"/>
</dbReference>
<dbReference type="RefSeq" id="WP_119085573.1">
    <property type="nucleotide sequence ID" value="NZ_QXIY01000017.1"/>
</dbReference>
<accession>A0A398E2N9</accession>
<name>A0A398E2N9_9BACT</name>
<dbReference type="FunFam" id="1.20.1090.10:FF:000001">
    <property type="entry name" value="Aldehyde-alcohol dehydrogenase"/>
    <property type="match status" value="1"/>
</dbReference>
<comment type="caution">
    <text evidence="5">The sequence shown here is derived from an EMBL/GenBank/DDBJ whole genome shotgun (WGS) entry which is preliminary data.</text>
</comment>
<dbReference type="EMBL" id="QXIY01000017">
    <property type="protein sequence ID" value="RIE16891.1"/>
    <property type="molecule type" value="Genomic_DNA"/>
</dbReference>
<feature type="domain" description="Alcohol dehydrogenase iron-type/glycerol dehydrogenase GldA" evidence="3">
    <location>
        <begin position="9"/>
        <end position="172"/>
    </location>
</feature>
<dbReference type="PANTHER" id="PTHR11496">
    <property type="entry name" value="ALCOHOL DEHYDROGENASE"/>
    <property type="match status" value="1"/>
</dbReference>
<dbReference type="PROSITE" id="PS00913">
    <property type="entry name" value="ADH_IRON_1"/>
    <property type="match status" value="1"/>
</dbReference>
<dbReference type="Pfam" id="PF25137">
    <property type="entry name" value="ADH_Fe_C"/>
    <property type="match status" value="1"/>
</dbReference>
<keyword evidence="6" id="KW-1185">Reference proteome</keyword>
<dbReference type="SUPFAM" id="SSF56796">
    <property type="entry name" value="Dehydroquinate synthase-like"/>
    <property type="match status" value="1"/>
</dbReference>
<evidence type="ECO:0000259" key="4">
    <source>
        <dbReference type="Pfam" id="PF25137"/>
    </source>
</evidence>
<dbReference type="PROSITE" id="PS00060">
    <property type="entry name" value="ADH_IRON_2"/>
    <property type="match status" value="1"/>
</dbReference>
<evidence type="ECO:0000313" key="6">
    <source>
        <dbReference type="Proteomes" id="UP000266113"/>
    </source>
</evidence>
<organism evidence="5 6">
    <name type="scientific">Candidatus Cryosericum septentrionale</name>
    <dbReference type="NCBI Taxonomy" id="2290913"/>
    <lineage>
        <taxon>Bacteria</taxon>
        <taxon>Pseudomonadati</taxon>
        <taxon>Caldisericota/Cryosericota group</taxon>
        <taxon>Candidatus Cryosericota</taxon>
        <taxon>Candidatus Cryosericia</taxon>
        <taxon>Candidatus Cryosericales</taxon>
        <taxon>Candidatus Cryosericaceae</taxon>
        <taxon>Candidatus Cryosericum</taxon>
    </lineage>
</organism>
<comment type="similarity">
    <text evidence="1">Belongs to the iron-containing alcohol dehydrogenase family.</text>
</comment>
<dbReference type="PANTHER" id="PTHR11496:SF83">
    <property type="entry name" value="HYDROXYACID-OXOACID TRANSHYDROGENASE, MITOCHONDRIAL"/>
    <property type="match status" value="1"/>
</dbReference>
<feature type="domain" description="Fe-containing alcohol dehydrogenase-like C-terminal" evidence="4">
    <location>
        <begin position="183"/>
        <end position="384"/>
    </location>
</feature>